<dbReference type="Pfam" id="PF17753">
    <property type="entry name" value="Ig_mannosidase"/>
    <property type="match status" value="1"/>
</dbReference>
<dbReference type="FunFam" id="3.20.20.80:FF:000050">
    <property type="entry name" value="Beta-mannosidase B"/>
    <property type="match status" value="1"/>
</dbReference>
<dbReference type="Gene3D" id="2.60.40.10">
    <property type="entry name" value="Immunoglobulins"/>
    <property type="match status" value="2"/>
</dbReference>
<accession>A0A1U7P003</accession>
<dbReference type="EMBL" id="MSTI01000066">
    <property type="protein sequence ID" value="OLV18503.1"/>
    <property type="molecule type" value="Genomic_DNA"/>
</dbReference>
<comment type="subunit">
    <text evidence="4">Homodimer.</text>
</comment>
<organism evidence="17 18">
    <name type="scientific">Deinococcus marmoris</name>
    <dbReference type="NCBI Taxonomy" id="249408"/>
    <lineage>
        <taxon>Bacteria</taxon>
        <taxon>Thermotogati</taxon>
        <taxon>Deinococcota</taxon>
        <taxon>Deinococci</taxon>
        <taxon>Deinococcales</taxon>
        <taxon>Deinococcaceae</taxon>
        <taxon>Deinococcus</taxon>
    </lineage>
</organism>
<dbReference type="Gene3D" id="2.60.120.260">
    <property type="entry name" value="Galactose-binding domain-like"/>
    <property type="match status" value="1"/>
</dbReference>
<evidence type="ECO:0000256" key="7">
    <source>
        <dbReference type="ARBA" id="ARBA00022801"/>
    </source>
</evidence>
<dbReference type="InterPro" id="IPR017853">
    <property type="entry name" value="GH"/>
</dbReference>
<dbReference type="Pfam" id="PF17786">
    <property type="entry name" value="Mannosidase_ig"/>
    <property type="match status" value="1"/>
</dbReference>
<dbReference type="SUPFAM" id="SSF51445">
    <property type="entry name" value="(Trans)glycosidases"/>
    <property type="match status" value="1"/>
</dbReference>
<evidence type="ECO:0000256" key="8">
    <source>
        <dbReference type="ARBA" id="ARBA00023180"/>
    </source>
</evidence>
<evidence type="ECO:0000259" key="13">
    <source>
        <dbReference type="Pfam" id="PF00703"/>
    </source>
</evidence>
<evidence type="ECO:0000256" key="12">
    <source>
        <dbReference type="ARBA" id="ARBA00041614"/>
    </source>
</evidence>
<evidence type="ECO:0000256" key="2">
    <source>
        <dbReference type="ARBA" id="ARBA00004613"/>
    </source>
</evidence>
<evidence type="ECO:0000313" key="18">
    <source>
        <dbReference type="Proteomes" id="UP000186607"/>
    </source>
</evidence>
<reference evidence="17 18" key="1">
    <citation type="submission" date="2017-01" db="EMBL/GenBank/DDBJ databases">
        <title>Genome Analysis of Deinococcus marmoris KOPRI26562.</title>
        <authorList>
            <person name="Kim J.H."/>
            <person name="Oh H.-M."/>
        </authorList>
    </citation>
    <scope>NUCLEOTIDE SEQUENCE [LARGE SCALE GENOMIC DNA]</scope>
    <source>
        <strain evidence="17 18">KOPRI26562</strain>
    </source>
</reference>
<protein>
    <recommendedName>
        <fullName evidence="11">Beta-mannosidase B</fullName>
        <ecNumber evidence="5">3.2.1.25</ecNumber>
    </recommendedName>
    <alternativeName>
        <fullName evidence="12">Mannanase B</fullName>
    </alternativeName>
</protein>
<dbReference type="GO" id="GO:0004567">
    <property type="term" value="F:beta-mannosidase activity"/>
    <property type="evidence" value="ECO:0007669"/>
    <property type="project" value="UniProtKB-EC"/>
</dbReference>
<gene>
    <name evidence="17" type="ORF">BOO71_0005650</name>
</gene>
<dbReference type="InterPro" id="IPR006102">
    <property type="entry name" value="Ig-like_GH2"/>
</dbReference>
<comment type="similarity">
    <text evidence="10">Belongs to the glycosyl hydrolase 2 family. Beta-mannosidase B subfamily.</text>
</comment>
<evidence type="ECO:0000256" key="6">
    <source>
        <dbReference type="ARBA" id="ARBA00022525"/>
    </source>
</evidence>
<dbReference type="InterPro" id="IPR050887">
    <property type="entry name" value="Beta-mannosidase_GH2"/>
</dbReference>
<dbReference type="Proteomes" id="UP000186607">
    <property type="component" value="Unassembled WGS sequence"/>
</dbReference>
<evidence type="ECO:0000259" key="15">
    <source>
        <dbReference type="Pfam" id="PF17786"/>
    </source>
</evidence>
<dbReference type="GO" id="GO:0005576">
    <property type="term" value="C:extracellular region"/>
    <property type="evidence" value="ECO:0007669"/>
    <property type="project" value="UniProtKB-SubCell"/>
</dbReference>
<keyword evidence="8" id="KW-0325">Glycoprotein</keyword>
<dbReference type="SUPFAM" id="SSF49303">
    <property type="entry name" value="beta-Galactosidase/glucuronidase domain"/>
    <property type="match status" value="2"/>
</dbReference>
<evidence type="ECO:0000256" key="11">
    <source>
        <dbReference type="ARBA" id="ARBA00041069"/>
    </source>
</evidence>
<keyword evidence="18" id="KW-1185">Reference proteome</keyword>
<name>A0A1U7P003_9DEIO</name>
<dbReference type="InterPro" id="IPR041625">
    <property type="entry name" value="Beta-mannosidase_Ig"/>
</dbReference>
<evidence type="ECO:0000259" key="14">
    <source>
        <dbReference type="Pfam" id="PF17753"/>
    </source>
</evidence>
<evidence type="ECO:0000256" key="3">
    <source>
        <dbReference type="ARBA" id="ARBA00004740"/>
    </source>
</evidence>
<comment type="pathway">
    <text evidence="3">Glycan metabolism; N-glycan degradation.</text>
</comment>
<dbReference type="PANTHER" id="PTHR43730:SF1">
    <property type="entry name" value="BETA-MANNOSIDASE"/>
    <property type="match status" value="1"/>
</dbReference>
<comment type="caution">
    <text evidence="17">The sequence shown here is derived from an EMBL/GenBank/DDBJ whole genome shotgun (WGS) entry which is preliminary data.</text>
</comment>
<sequence>MTHTLPLHAGWQFKARAPQTPLNDDFAADSDWAAASVPGTVHQDLLATGRIPDPNVGLNELDVQWVGETDWLYQLEFDAPSMESGEQADLCFDGLDTFAKVWLNGELILESENMFVPRRVSVAGQLREGSNELRVLFSSALLRGQGIEAELGKRQLWNGDSSRLYVRKAQYHYGWDWGPVLMTAGLWRGVRLEVYAARLDELACPVSVSDDFKRAEFPVSVDVKGKIAGNVVLELLGPDGAVVASETRPAAGSVAHTFSVENPALWWPAGHGEQPLYTVRAGLEDGTSSELRVGVRSIRLIQEPVADEPGSSFFFEVNGMPIFCGGANWIPDDNFLPRISPERYRTRLTQARDANMVMIRVWGGGIYEDDVFYDVCDELGLLVWQDFMFACGMYPAHTEFQASIREEAEVAVRRLRHHASLALWCGNNEDYQIANSVGAYGPGGDESKFDALSTYEELLPEVCSRLNPATPYWPGSAFGGPNSTDQEIGDRHTWDVWHGAMAPYQDYPKYEGRFVAEFGMQSLPSLALLESVVAPEERFPASRTLEHHNKAGDGPRRLNVYIGDTVPIPADLPGYVYASQLMQAEALDSAYRGWRRRWGRDGKRAVSGALVWQLNDCWPVTSWAIIDSSGQPKPAYYAIKGALKPVSVGVTVTGKGAEVWAVNGTTEVQTVTLDLRALTLEGKELSAETRELKLAANEVTELGIFAAEHDAASTIVAATLNQDGSVIAREVRWPEPFKYLTLPDPGLKVEVTGPNALSLSVTRPAKGVWLESAPETVWDDNMLDLLPGETRVVRTQKLSPSNLTARWLGAEETVRVGEFERA</sequence>
<dbReference type="InterPro" id="IPR008979">
    <property type="entry name" value="Galactose-bd-like_sf"/>
</dbReference>
<dbReference type="GO" id="GO:0005975">
    <property type="term" value="P:carbohydrate metabolic process"/>
    <property type="evidence" value="ECO:0007669"/>
    <property type="project" value="InterPro"/>
</dbReference>
<dbReference type="InterPro" id="IPR036156">
    <property type="entry name" value="Beta-gal/glucu_dom_sf"/>
</dbReference>
<evidence type="ECO:0000256" key="9">
    <source>
        <dbReference type="ARBA" id="ARBA00023295"/>
    </source>
</evidence>
<evidence type="ECO:0000256" key="1">
    <source>
        <dbReference type="ARBA" id="ARBA00000829"/>
    </source>
</evidence>
<dbReference type="AlphaFoldDB" id="A0A1U7P003"/>
<dbReference type="OrthoDB" id="9801077at2"/>
<dbReference type="SUPFAM" id="SSF49785">
    <property type="entry name" value="Galactose-binding domain-like"/>
    <property type="match status" value="1"/>
</dbReference>
<keyword evidence="9" id="KW-0326">Glycosidase</keyword>
<comment type="subcellular location">
    <subcellularLocation>
        <location evidence="2">Secreted</location>
    </subcellularLocation>
</comment>
<dbReference type="PANTHER" id="PTHR43730">
    <property type="entry name" value="BETA-MANNOSIDASE"/>
    <property type="match status" value="1"/>
</dbReference>
<feature type="domain" description="Glycoside hydrolase family 2 immunoglobulin-like beta-sandwich" evidence="13">
    <location>
        <begin position="199"/>
        <end position="296"/>
    </location>
</feature>
<dbReference type="Gene3D" id="3.20.20.80">
    <property type="entry name" value="Glycosidases"/>
    <property type="match status" value="1"/>
</dbReference>
<dbReference type="InterPro" id="IPR041447">
    <property type="entry name" value="Mannosidase_ig"/>
</dbReference>
<dbReference type="GO" id="GO:0006516">
    <property type="term" value="P:glycoprotein catabolic process"/>
    <property type="evidence" value="ECO:0007669"/>
    <property type="project" value="TreeGrafter"/>
</dbReference>
<evidence type="ECO:0000256" key="10">
    <source>
        <dbReference type="ARBA" id="ARBA00038429"/>
    </source>
</evidence>
<evidence type="ECO:0000256" key="4">
    <source>
        <dbReference type="ARBA" id="ARBA00011738"/>
    </source>
</evidence>
<feature type="domain" description="Beta-mannosidase Ig-fold" evidence="14">
    <location>
        <begin position="742"/>
        <end position="797"/>
    </location>
</feature>
<comment type="catalytic activity">
    <reaction evidence="1">
        <text>Hydrolysis of terminal, non-reducing beta-D-mannose residues in beta-D-mannosides.</text>
        <dbReference type="EC" id="3.2.1.25"/>
    </reaction>
</comment>
<dbReference type="InterPro" id="IPR054593">
    <property type="entry name" value="Beta-mannosidase-like_N2"/>
</dbReference>
<dbReference type="EC" id="3.2.1.25" evidence="5"/>
<feature type="domain" description="Mannosidase Ig/CBM-like" evidence="15">
    <location>
        <begin position="657"/>
        <end position="739"/>
    </location>
</feature>
<dbReference type="InterPro" id="IPR013783">
    <property type="entry name" value="Ig-like_fold"/>
</dbReference>
<proteinExistence type="inferred from homology"/>
<evidence type="ECO:0000259" key="16">
    <source>
        <dbReference type="Pfam" id="PF22666"/>
    </source>
</evidence>
<feature type="domain" description="Beta-mannosidase-like galactose-binding" evidence="16">
    <location>
        <begin position="11"/>
        <end position="188"/>
    </location>
</feature>
<dbReference type="Pfam" id="PF00703">
    <property type="entry name" value="Glyco_hydro_2"/>
    <property type="match status" value="1"/>
</dbReference>
<evidence type="ECO:0000256" key="5">
    <source>
        <dbReference type="ARBA" id="ARBA00012754"/>
    </source>
</evidence>
<dbReference type="Pfam" id="PF22666">
    <property type="entry name" value="Glyco_hydro_2_N2"/>
    <property type="match status" value="1"/>
</dbReference>
<dbReference type="eggNOG" id="COG3250">
    <property type="taxonomic scope" value="Bacteria"/>
</dbReference>
<evidence type="ECO:0000313" key="17">
    <source>
        <dbReference type="EMBL" id="OLV18503.1"/>
    </source>
</evidence>
<dbReference type="RefSeq" id="WP_075831758.1">
    <property type="nucleotide sequence ID" value="NZ_MSTI01000066.1"/>
</dbReference>
<dbReference type="STRING" id="249408.BOO71_0005650"/>
<keyword evidence="6" id="KW-0964">Secreted</keyword>
<keyword evidence="7" id="KW-0378">Hydrolase</keyword>